<dbReference type="WBParaSite" id="EVEC_0001068701-mRNA-1">
    <property type="protein sequence ID" value="EVEC_0001068701-mRNA-1"/>
    <property type="gene ID" value="EVEC_0001068701"/>
</dbReference>
<keyword evidence="2" id="KW-1185">Reference proteome</keyword>
<reference evidence="1 2" key="2">
    <citation type="submission" date="2018-10" db="EMBL/GenBank/DDBJ databases">
        <authorList>
            <consortium name="Pathogen Informatics"/>
        </authorList>
    </citation>
    <scope>NUCLEOTIDE SEQUENCE [LARGE SCALE GENOMIC DNA]</scope>
</reference>
<dbReference type="OrthoDB" id="5868397at2759"/>
<evidence type="ECO:0000313" key="3">
    <source>
        <dbReference type="WBParaSite" id="EVEC_0001068701-mRNA-1"/>
    </source>
</evidence>
<evidence type="ECO:0000313" key="1">
    <source>
        <dbReference type="EMBL" id="VDD95279.1"/>
    </source>
</evidence>
<organism evidence="3">
    <name type="scientific">Enterobius vermicularis</name>
    <name type="common">Human pinworm</name>
    <dbReference type="NCBI Taxonomy" id="51028"/>
    <lineage>
        <taxon>Eukaryota</taxon>
        <taxon>Metazoa</taxon>
        <taxon>Ecdysozoa</taxon>
        <taxon>Nematoda</taxon>
        <taxon>Chromadorea</taxon>
        <taxon>Rhabditida</taxon>
        <taxon>Spirurina</taxon>
        <taxon>Oxyuridomorpha</taxon>
        <taxon>Oxyuroidea</taxon>
        <taxon>Oxyuridae</taxon>
        <taxon>Enterobius</taxon>
    </lineage>
</organism>
<dbReference type="EMBL" id="UXUI01010476">
    <property type="protein sequence ID" value="VDD95279.1"/>
    <property type="molecule type" value="Genomic_DNA"/>
</dbReference>
<dbReference type="AlphaFoldDB" id="A0A0N4VIN4"/>
<proteinExistence type="predicted"/>
<evidence type="ECO:0000313" key="2">
    <source>
        <dbReference type="Proteomes" id="UP000274131"/>
    </source>
</evidence>
<reference evidence="3" key="1">
    <citation type="submission" date="2017-02" db="UniProtKB">
        <authorList>
            <consortium name="WormBaseParasite"/>
        </authorList>
    </citation>
    <scope>IDENTIFICATION</scope>
</reference>
<dbReference type="Proteomes" id="UP000274131">
    <property type="component" value="Unassembled WGS sequence"/>
</dbReference>
<name>A0A0N4VIN4_ENTVE</name>
<gene>
    <name evidence="1" type="ORF">EVEC_LOCUS10030</name>
</gene>
<protein>
    <submittedName>
        <fullName evidence="3">Death domain-containing protein</fullName>
    </submittedName>
</protein>
<accession>A0A0N4VIN4</accession>
<sequence>MAIGVNVKHSCYRFGSLLNVVVLTLVELFCDLDEADFSFDLSGGNGIVADNGFCKNGAKLLLIHEHNLQERLMVLLNVDPAVEVCKQSDTATDNWIVPCNVVGLKDGDTGKKKQQKRPIRFLMHPETLRLASYDKNLSARIGETAKETISQLTGKEWHILSLPKGDGCSRITGVKELLINSDSQIHYLPDRVVVCFFFKTNTESKPYIPITTSQLSLQVNKIEETVANETKELRGQKIILWWKQKNTLENLLELQFVDSRFEKWLSIKNKDHKIHSDISGIYLDLCRANVDSIGVPVTFCEHMKGHTFDSNGSPFQLALNSPQAVADQHRKSLDLSISDFLEQEKITTFGRKKGSKNCTFQSFKVIRRDKEETLIQFTSSNAADSIKRKQDSGSARDTLKTRSNPLKVLVCNDEDNAESLPETILASSPADSVDSGVSCLGSLLSSPSSSPNLSPVHAPKEYRVHFSDIVAIRVVFLGAGRVQQEANAVRQRSKSENCGETILKGILKKTTPVVEHRGRFTRSLSECQNDISVGKKIEGDEGCGGSGDVYVQFFFIVVCFRRFDISLQKKHVSFSDRLVQKYSFRPNSSILGQRRKNQKKARSKLKKKLSEESSEECEKLSGNEMLQEIRKDIFSSNMKTEKPGGIRQRVLRTSIGEETVVVFESYSAEDDQCDFVE</sequence>